<dbReference type="Pfam" id="PF00708">
    <property type="entry name" value="Acylphosphatase"/>
    <property type="match status" value="1"/>
</dbReference>
<evidence type="ECO:0000313" key="6">
    <source>
        <dbReference type="EMBL" id="VAW33770.1"/>
    </source>
</evidence>
<dbReference type="AlphaFoldDB" id="A0A3B0UYN4"/>
<dbReference type="PROSITE" id="PS00151">
    <property type="entry name" value="ACYLPHOSPHATASE_2"/>
    <property type="match status" value="1"/>
</dbReference>
<comment type="catalytic activity">
    <reaction evidence="4">
        <text>an acyl phosphate + H2O = a carboxylate + phosphate + H(+)</text>
        <dbReference type="Rhea" id="RHEA:14965"/>
        <dbReference type="ChEBI" id="CHEBI:15377"/>
        <dbReference type="ChEBI" id="CHEBI:15378"/>
        <dbReference type="ChEBI" id="CHEBI:29067"/>
        <dbReference type="ChEBI" id="CHEBI:43474"/>
        <dbReference type="ChEBI" id="CHEBI:59918"/>
        <dbReference type="EC" id="3.6.1.7"/>
    </reaction>
</comment>
<feature type="domain" description="Acylphosphatase-like" evidence="5">
    <location>
        <begin position="5"/>
        <end position="92"/>
    </location>
</feature>
<dbReference type="EC" id="3.6.1.7" evidence="2"/>
<accession>A0A3B0UYN4</accession>
<name>A0A3B0UYN4_9ZZZZ</name>
<evidence type="ECO:0000256" key="4">
    <source>
        <dbReference type="ARBA" id="ARBA00047645"/>
    </source>
</evidence>
<reference evidence="6" key="1">
    <citation type="submission" date="2018-06" db="EMBL/GenBank/DDBJ databases">
        <authorList>
            <person name="Zhirakovskaya E."/>
        </authorList>
    </citation>
    <scope>NUCLEOTIDE SEQUENCE</scope>
</reference>
<dbReference type="Gene3D" id="3.30.70.100">
    <property type="match status" value="1"/>
</dbReference>
<evidence type="ECO:0000256" key="3">
    <source>
        <dbReference type="ARBA" id="ARBA00022801"/>
    </source>
</evidence>
<dbReference type="PANTHER" id="PTHR10029:SF3">
    <property type="entry name" value="ACYLPHOSPHATASE-RELATED"/>
    <property type="match status" value="1"/>
</dbReference>
<dbReference type="InterPro" id="IPR036046">
    <property type="entry name" value="Acylphosphatase-like_dom_sf"/>
</dbReference>
<evidence type="ECO:0000256" key="1">
    <source>
        <dbReference type="ARBA" id="ARBA00005614"/>
    </source>
</evidence>
<dbReference type="PROSITE" id="PS00150">
    <property type="entry name" value="ACYLPHOSPHATASE_1"/>
    <property type="match status" value="1"/>
</dbReference>
<proteinExistence type="inferred from homology"/>
<gene>
    <name evidence="6" type="ORF">MNBD_DELTA03-1662</name>
</gene>
<evidence type="ECO:0000259" key="5">
    <source>
        <dbReference type="PROSITE" id="PS51160"/>
    </source>
</evidence>
<dbReference type="InterPro" id="IPR017968">
    <property type="entry name" value="Acylphosphatase_CS"/>
</dbReference>
<protein>
    <recommendedName>
        <fullName evidence="2">acylphosphatase</fullName>
        <ecNumber evidence="2">3.6.1.7</ecNumber>
    </recommendedName>
</protein>
<evidence type="ECO:0000256" key="2">
    <source>
        <dbReference type="ARBA" id="ARBA00012150"/>
    </source>
</evidence>
<comment type="similarity">
    <text evidence="1">Belongs to the acylphosphatase family.</text>
</comment>
<dbReference type="GO" id="GO:0003998">
    <property type="term" value="F:acylphosphatase activity"/>
    <property type="evidence" value="ECO:0007669"/>
    <property type="project" value="UniProtKB-EC"/>
</dbReference>
<dbReference type="EMBL" id="UOEX01000061">
    <property type="protein sequence ID" value="VAW33770.1"/>
    <property type="molecule type" value="Genomic_DNA"/>
</dbReference>
<dbReference type="PRINTS" id="PR00112">
    <property type="entry name" value="ACYLPHPHTASE"/>
</dbReference>
<dbReference type="SUPFAM" id="SSF54975">
    <property type="entry name" value="Acylphosphatase/BLUF domain-like"/>
    <property type="match status" value="1"/>
</dbReference>
<dbReference type="InterPro" id="IPR020456">
    <property type="entry name" value="Acylphosphatase"/>
</dbReference>
<dbReference type="PANTHER" id="PTHR10029">
    <property type="entry name" value="ACYLPHOSPHATASE"/>
    <property type="match status" value="1"/>
</dbReference>
<dbReference type="InterPro" id="IPR001792">
    <property type="entry name" value="Acylphosphatase-like_dom"/>
</dbReference>
<keyword evidence="3 6" id="KW-0378">Hydrolase</keyword>
<sequence length="92" mass="10414">MDLIRIHAVISGRVQGVYFRASTVDEARKLGLCGWVRNRNDGKVETEIQGEETEVRRLLNWLHKGPPMSTVSGVIAHSIAPIEGERKFVMHY</sequence>
<organism evidence="6">
    <name type="scientific">hydrothermal vent metagenome</name>
    <dbReference type="NCBI Taxonomy" id="652676"/>
    <lineage>
        <taxon>unclassified sequences</taxon>
        <taxon>metagenomes</taxon>
        <taxon>ecological metagenomes</taxon>
    </lineage>
</organism>
<dbReference type="PROSITE" id="PS51160">
    <property type="entry name" value="ACYLPHOSPHATASE_3"/>
    <property type="match status" value="1"/>
</dbReference>